<name>A0A2C5YKN2_9HYPO</name>
<dbReference type="Proteomes" id="UP000224854">
    <property type="component" value="Unassembled WGS sequence"/>
</dbReference>
<reference evidence="4 5" key="1">
    <citation type="submission" date="2017-06" db="EMBL/GenBank/DDBJ databases">
        <title>Ant-infecting Ophiocordyceps genomes reveal a high diversity of potential behavioral manipulation genes and a possible major role for enterotoxins.</title>
        <authorList>
            <person name="De Bekker C."/>
            <person name="Evans H.C."/>
            <person name="Brachmann A."/>
            <person name="Hughes D.P."/>
        </authorList>
    </citation>
    <scope>NUCLEOTIDE SEQUENCE [LARGE SCALE GENOMIC DNA]</scope>
    <source>
        <strain evidence="4 5">1348a</strain>
    </source>
</reference>
<keyword evidence="2" id="KW-1133">Transmembrane helix</keyword>
<evidence type="ECO:0000313" key="5">
    <source>
        <dbReference type="Proteomes" id="UP000224854"/>
    </source>
</evidence>
<evidence type="ECO:0000256" key="1">
    <source>
        <dbReference type="SAM" id="MobiDB-lite"/>
    </source>
</evidence>
<feature type="chain" id="PRO_5013107011" description="Protein BIG1" evidence="3">
    <location>
        <begin position="27"/>
        <end position="347"/>
    </location>
</feature>
<keyword evidence="3" id="KW-0732">Signal</keyword>
<keyword evidence="5" id="KW-1185">Reference proteome</keyword>
<organism evidence="4 5">
    <name type="scientific">Ophiocordyceps australis</name>
    <dbReference type="NCBI Taxonomy" id="1399860"/>
    <lineage>
        <taxon>Eukaryota</taxon>
        <taxon>Fungi</taxon>
        <taxon>Dikarya</taxon>
        <taxon>Ascomycota</taxon>
        <taxon>Pezizomycotina</taxon>
        <taxon>Sordariomycetes</taxon>
        <taxon>Hypocreomycetidae</taxon>
        <taxon>Hypocreales</taxon>
        <taxon>Ophiocordycipitaceae</taxon>
        <taxon>Ophiocordyceps</taxon>
    </lineage>
</organism>
<evidence type="ECO:0008006" key="6">
    <source>
        <dbReference type="Google" id="ProtNLM"/>
    </source>
</evidence>
<evidence type="ECO:0000256" key="3">
    <source>
        <dbReference type="SAM" id="SignalP"/>
    </source>
</evidence>
<gene>
    <name evidence="4" type="ORF">CDD82_870</name>
</gene>
<feature type="transmembrane region" description="Helical" evidence="2">
    <location>
        <begin position="298"/>
        <end position="321"/>
    </location>
</feature>
<accession>A0A2C5YKN2</accession>
<comment type="caution">
    <text evidence="4">The sequence shown here is derived from an EMBL/GenBank/DDBJ whole genome shotgun (WGS) entry which is preliminary data.</text>
</comment>
<dbReference type="OrthoDB" id="2596908at2759"/>
<dbReference type="EMBL" id="NJEU01001229">
    <property type="protein sequence ID" value="PHH68060.1"/>
    <property type="molecule type" value="Genomic_DNA"/>
</dbReference>
<feature type="region of interest" description="Disordered" evidence="1">
    <location>
        <begin position="64"/>
        <end position="86"/>
    </location>
</feature>
<evidence type="ECO:0000313" key="4">
    <source>
        <dbReference type="EMBL" id="PHH68060.1"/>
    </source>
</evidence>
<dbReference type="AlphaFoldDB" id="A0A2C5YKN2"/>
<sequence>MKRLQFVAAALSSWTSLLCLASSAAATATIRDVIRDTDVTLGATDVLFTPYASPINPPALLVRRQTSTPSSNNGRSPVTLNPNKGLNITAWDRETTDACMNALAGLSRSSNPSGNCVCYNVPSLDTQSGVFEADLRLFRISDPRDGFAGVAPADINVGVQFSGASVSPVSPEDLMAMDLAPTKRSIPSLMTRAESHQPQLLRTYMFVGQIDPEKMKTNMSMAELEAVLMPTFTLTAKNLNGGAISTNVSLNEAAFLNGVFSKQVVMSSFGSAQAAVDEKLDELHNGTVAFVLPGVQIMIFPIGTIITSVWLLLGLTAYGYGTWQRIMYADMYKRQQAVVYAPSKATF</sequence>
<keyword evidence="2" id="KW-0472">Membrane</keyword>
<keyword evidence="2" id="KW-0812">Transmembrane</keyword>
<feature type="signal peptide" evidence="3">
    <location>
        <begin position="1"/>
        <end position="26"/>
    </location>
</feature>
<proteinExistence type="predicted"/>
<protein>
    <recommendedName>
        <fullName evidence="6">Protein BIG1</fullName>
    </recommendedName>
</protein>
<evidence type="ECO:0000256" key="2">
    <source>
        <dbReference type="SAM" id="Phobius"/>
    </source>
</evidence>